<dbReference type="Proteomes" id="UP000283374">
    <property type="component" value="Unassembled WGS sequence"/>
</dbReference>
<evidence type="ECO:0000256" key="2">
    <source>
        <dbReference type="ARBA" id="ARBA00022475"/>
    </source>
</evidence>
<comment type="subcellular location">
    <subcellularLocation>
        <location evidence="1">Cell membrane</location>
        <topology evidence="1">Multi-pass membrane protein</topology>
    </subcellularLocation>
</comment>
<feature type="transmembrane region" description="Helical" evidence="6">
    <location>
        <begin position="185"/>
        <end position="203"/>
    </location>
</feature>
<feature type="transmembrane region" description="Helical" evidence="6">
    <location>
        <begin position="38"/>
        <end position="66"/>
    </location>
</feature>
<evidence type="ECO:0000313" key="8">
    <source>
        <dbReference type="Proteomes" id="UP000283374"/>
    </source>
</evidence>
<dbReference type="EMBL" id="QWKP01000066">
    <property type="protein sequence ID" value="RHA44477.1"/>
    <property type="molecule type" value="Genomic_DNA"/>
</dbReference>
<keyword evidence="8" id="KW-1185">Reference proteome</keyword>
<organism evidence="7 8">
    <name type="scientific">Cellulomonas rhizosphaerae</name>
    <dbReference type="NCBI Taxonomy" id="2293719"/>
    <lineage>
        <taxon>Bacteria</taxon>
        <taxon>Bacillati</taxon>
        <taxon>Actinomycetota</taxon>
        <taxon>Actinomycetes</taxon>
        <taxon>Micrococcales</taxon>
        <taxon>Cellulomonadaceae</taxon>
        <taxon>Cellulomonas</taxon>
    </lineage>
</organism>
<reference evidence="7 8" key="1">
    <citation type="submission" date="2018-08" db="EMBL/GenBank/DDBJ databases">
        <title>Cellulomonas rhizosphaerae sp. nov., a novel actinomycete isolated from soil.</title>
        <authorList>
            <person name="Tian Y."/>
        </authorList>
    </citation>
    <scope>NUCLEOTIDE SEQUENCE [LARGE SCALE GENOMIC DNA]</scope>
    <source>
        <strain evidence="7 8">NEAU-TCZ24</strain>
    </source>
</reference>
<keyword evidence="2" id="KW-1003">Cell membrane</keyword>
<keyword evidence="5 6" id="KW-0472">Membrane</keyword>
<evidence type="ECO:0000256" key="3">
    <source>
        <dbReference type="ARBA" id="ARBA00022692"/>
    </source>
</evidence>
<feature type="transmembrane region" description="Helical" evidence="6">
    <location>
        <begin position="72"/>
        <end position="93"/>
    </location>
</feature>
<dbReference type="PANTHER" id="PTHR30086:SF20">
    <property type="entry name" value="ARGININE EXPORTER PROTEIN ARGO-RELATED"/>
    <property type="match status" value="1"/>
</dbReference>
<feature type="transmembrane region" description="Helical" evidence="6">
    <location>
        <begin position="6"/>
        <end position="26"/>
    </location>
</feature>
<dbReference type="OrthoDB" id="4830005at2"/>
<evidence type="ECO:0000256" key="6">
    <source>
        <dbReference type="SAM" id="Phobius"/>
    </source>
</evidence>
<dbReference type="GO" id="GO:0005886">
    <property type="term" value="C:plasma membrane"/>
    <property type="evidence" value="ECO:0007669"/>
    <property type="project" value="UniProtKB-SubCell"/>
</dbReference>
<proteinExistence type="predicted"/>
<keyword evidence="4 6" id="KW-1133">Transmembrane helix</keyword>
<feature type="transmembrane region" description="Helical" evidence="6">
    <location>
        <begin position="149"/>
        <end position="173"/>
    </location>
</feature>
<evidence type="ECO:0000256" key="5">
    <source>
        <dbReference type="ARBA" id="ARBA00023136"/>
    </source>
</evidence>
<name>A0A413RRH3_9CELL</name>
<dbReference type="AlphaFoldDB" id="A0A413RRH3"/>
<evidence type="ECO:0000256" key="4">
    <source>
        <dbReference type="ARBA" id="ARBA00022989"/>
    </source>
</evidence>
<feature type="transmembrane region" description="Helical" evidence="6">
    <location>
        <begin position="114"/>
        <end position="137"/>
    </location>
</feature>
<dbReference type="InterPro" id="IPR001123">
    <property type="entry name" value="LeuE-type"/>
</dbReference>
<protein>
    <recommendedName>
        <fullName evidence="9">Lysine transporter LysE</fullName>
    </recommendedName>
</protein>
<sequence>MHAFALGLVAGLAVAMPLGPIGVLLLRESLLSGRRRAVAAALGVATVDTVYAIAAVLVGSQVALLVSSAATVIRIVSGAALLAVGVVGLVGWWRTRDVEPVLDERPAGSAYLRFVAYTALNPATLLIFATVATGAVAELGDGRPAFAVGAAFVGGVTVASAGWQVVLVVIGGLAGARLGPRLRAWVSPIGSALVVGLAAWVLVG</sequence>
<dbReference type="RefSeq" id="WP_118765665.1">
    <property type="nucleotide sequence ID" value="NZ_QWKP01000066.1"/>
</dbReference>
<evidence type="ECO:0000313" key="7">
    <source>
        <dbReference type="EMBL" id="RHA44477.1"/>
    </source>
</evidence>
<evidence type="ECO:0008006" key="9">
    <source>
        <dbReference type="Google" id="ProtNLM"/>
    </source>
</evidence>
<dbReference type="PANTHER" id="PTHR30086">
    <property type="entry name" value="ARGININE EXPORTER PROTEIN ARGO"/>
    <property type="match status" value="1"/>
</dbReference>
<evidence type="ECO:0000256" key="1">
    <source>
        <dbReference type="ARBA" id="ARBA00004651"/>
    </source>
</evidence>
<gene>
    <name evidence="7" type="ORF">D1825_01025</name>
</gene>
<dbReference type="GO" id="GO:0015171">
    <property type="term" value="F:amino acid transmembrane transporter activity"/>
    <property type="evidence" value="ECO:0007669"/>
    <property type="project" value="TreeGrafter"/>
</dbReference>
<dbReference type="Pfam" id="PF01810">
    <property type="entry name" value="LysE"/>
    <property type="match status" value="1"/>
</dbReference>
<accession>A0A413RRH3</accession>
<keyword evidence="3 6" id="KW-0812">Transmembrane</keyword>
<comment type="caution">
    <text evidence="7">The sequence shown here is derived from an EMBL/GenBank/DDBJ whole genome shotgun (WGS) entry which is preliminary data.</text>
</comment>